<keyword evidence="1" id="KW-0472">Membrane</keyword>
<reference evidence="2 3" key="1">
    <citation type="journal article" date="2019" name="Int. J. Syst. Evol. Microbiol.">
        <title>The Global Catalogue of Microorganisms (GCM) 10K type strain sequencing project: providing services to taxonomists for standard genome sequencing and annotation.</title>
        <authorList>
            <consortium name="The Broad Institute Genomics Platform"/>
            <consortium name="The Broad Institute Genome Sequencing Center for Infectious Disease"/>
            <person name="Wu L."/>
            <person name="Ma J."/>
        </authorList>
    </citation>
    <scope>NUCLEOTIDE SEQUENCE [LARGE SCALE GENOMIC DNA]</scope>
    <source>
        <strain evidence="2 3">JCM 12696</strain>
    </source>
</reference>
<keyword evidence="3" id="KW-1185">Reference proteome</keyword>
<sequence length="115" mass="12282">MRSRQQLPFLGFALAGLALVLWLLLSPPASGVSGGECRPALSLGFGKEGREAFEDSKASVSDDADWGHQVLNLCSGKQNTRLSWALLAMLPTSVAAAAAWARRPRPSAQEAHEPR</sequence>
<accession>A0ABN1V135</accession>
<dbReference type="Proteomes" id="UP001501371">
    <property type="component" value="Unassembled WGS sequence"/>
</dbReference>
<proteinExistence type="predicted"/>
<dbReference type="EMBL" id="BAAAKV010000053">
    <property type="protein sequence ID" value="GAA1187295.1"/>
    <property type="molecule type" value="Genomic_DNA"/>
</dbReference>
<keyword evidence="1" id="KW-1133">Transmembrane helix</keyword>
<gene>
    <name evidence="2" type="ORF">GCM10009654_51070</name>
</gene>
<evidence type="ECO:0000313" key="2">
    <source>
        <dbReference type="EMBL" id="GAA1187295.1"/>
    </source>
</evidence>
<keyword evidence="1" id="KW-0812">Transmembrane</keyword>
<protein>
    <submittedName>
        <fullName evidence="2">Uncharacterized protein</fullName>
    </submittedName>
</protein>
<organism evidence="2 3">
    <name type="scientific">Streptomyces hebeiensis</name>
    <dbReference type="NCBI Taxonomy" id="229486"/>
    <lineage>
        <taxon>Bacteria</taxon>
        <taxon>Bacillati</taxon>
        <taxon>Actinomycetota</taxon>
        <taxon>Actinomycetes</taxon>
        <taxon>Kitasatosporales</taxon>
        <taxon>Streptomycetaceae</taxon>
        <taxon>Streptomyces</taxon>
    </lineage>
</organism>
<feature type="transmembrane region" description="Helical" evidence="1">
    <location>
        <begin position="82"/>
        <end position="101"/>
    </location>
</feature>
<name>A0ABN1V135_9ACTN</name>
<dbReference type="RefSeq" id="WP_344281200.1">
    <property type="nucleotide sequence ID" value="NZ_BAAAKV010000053.1"/>
</dbReference>
<evidence type="ECO:0000313" key="3">
    <source>
        <dbReference type="Proteomes" id="UP001501371"/>
    </source>
</evidence>
<comment type="caution">
    <text evidence="2">The sequence shown here is derived from an EMBL/GenBank/DDBJ whole genome shotgun (WGS) entry which is preliminary data.</text>
</comment>
<evidence type="ECO:0000256" key="1">
    <source>
        <dbReference type="SAM" id="Phobius"/>
    </source>
</evidence>